<evidence type="ECO:0000256" key="4">
    <source>
        <dbReference type="ARBA" id="ARBA00023163"/>
    </source>
</evidence>
<dbReference type="InterPro" id="IPR050815">
    <property type="entry name" value="TF_fung"/>
</dbReference>
<dbReference type="GO" id="GO:0005634">
    <property type="term" value="C:nucleus"/>
    <property type="evidence" value="ECO:0007669"/>
    <property type="project" value="UniProtKB-SubCell"/>
</dbReference>
<feature type="region of interest" description="Disordered" evidence="6">
    <location>
        <begin position="588"/>
        <end position="637"/>
    </location>
</feature>
<name>A0A6A5QBP3_AMPQU</name>
<evidence type="ECO:0000256" key="1">
    <source>
        <dbReference type="ARBA" id="ARBA00004123"/>
    </source>
</evidence>
<evidence type="ECO:0000313" key="8">
    <source>
        <dbReference type="EMBL" id="KAF1911707.1"/>
    </source>
</evidence>
<dbReference type="SMART" id="SM00906">
    <property type="entry name" value="Fungal_trans"/>
    <property type="match status" value="1"/>
</dbReference>
<protein>
    <submittedName>
        <fullName evidence="8">Fungal-specific transcription factor domain-containing protein</fullName>
    </submittedName>
</protein>
<dbReference type="GO" id="GO:0003677">
    <property type="term" value="F:DNA binding"/>
    <property type="evidence" value="ECO:0007669"/>
    <property type="project" value="InterPro"/>
</dbReference>
<keyword evidence="3" id="KW-0805">Transcription regulation</keyword>
<evidence type="ECO:0000256" key="5">
    <source>
        <dbReference type="ARBA" id="ARBA00023242"/>
    </source>
</evidence>
<gene>
    <name evidence="8" type="ORF">BDU57DRAFT_542816</name>
</gene>
<dbReference type="InterPro" id="IPR007219">
    <property type="entry name" value="XnlR_reg_dom"/>
</dbReference>
<keyword evidence="4" id="KW-0804">Transcription</keyword>
<dbReference type="Proteomes" id="UP000800096">
    <property type="component" value="Unassembled WGS sequence"/>
</dbReference>
<dbReference type="PANTHER" id="PTHR47338">
    <property type="entry name" value="ZN(II)2CYS6 TRANSCRIPTION FACTOR (EUROFUNG)-RELATED"/>
    <property type="match status" value="1"/>
</dbReference>
<keyword evidence="2" id="KW-0479">Metal-binding</keyword>
<accession>A0A6A5QBP3</accession>
<evidence type="ECO:0000256" key="2">
    <source>
        <dbReference type="ARBA" id="ARBA00022723"/>
    </source>
</evidence>
<evidence type="ECO:0000256" key="3">
    <source>
        <dbReference type="ARBA" id="ARBA00023015"/>
    </source>
</evidence>
<reference evidence="8" key="1">
    <citation type="journal article" date="2020" name="Stud. Mycol.">
        <title>101 Dothideomycetes genomes: a test case for predicting lifestyles and emergence of pathogens.</title>
        <authorList>
            <person name="Haridas S."/>
            <person name="Albert R."/>
            <person name="Binder M."/>
            <person name="Bloem J."/>
            <person name="Labutti K."/>
            <person name="Salamov A."/>
            <person name="Andreopoulos B."/>
            <person name="Baker S."/>
            <person name="Barry K."/>
            <person name="Bills G."/>
            <person name="Bluhm B."/>
            <person name="Cannon C."/>
            <person name="Castanera R."/>
            <person name="Culley D."/>
            <person name="Daum C."/>
            <person name="Ezra D."/>
            <person name="Gonzalez J."/>
            <person name="Henrissat B."/>
            <person name="Kuo A."/>
            <person name="Liang C."/>
            <person name="Lipzen A."/>
            <person name="Lutzoni F."/>
            <person name="Magnuson J."/>
            <person name="Mondo S."/>
            <person name="Nolan M."/>
            <person name="Ohm R."/>
            <person name="Pangilinan J."/>
            <person name="Park H.-J."/>
            <person name="Ramirez L."/>
            <person name="Alfaro M."/>
            <person name="Sun H."/>
            <person name="Tritt A."/>
            <person name="Yoshinaga Y."/>
            <person name="Zwiers L.-H."/>
            <person name="Turgeon B."/>
            <person name="Goodwin S."/>
            <person name="Spatafora J."/>
            <person name="Crous P."/>
            <person name="Grigoriev I."/>
        </authorList>
    </citation>
    <scope>NUCLEOTIDE SEQUENCE</scope>
    <source>
        <strain evidence="8">HMLAC05119</strain>
    </source>
</reference>
<evidence type="ECO:0000256" key="6">
    <source>
        <dbReference type="SAM" id="MobiDB-lite"/>
    </source>
</evidence>
<dbReference type="PANTHER" id="PTHR47338:SF5">
    <property type="entry name" value="ZN(II)2CYS6 TRANSCRIPTION FACTOR (EUROFUNG)"/>
    <property type="match status" value="1"/>
</dbReference>
<keyword evidence="5" id="KW-0539">Nucleus</keyword>
<feature type="domain" description="Xylanolytic transcriptional activator regulatory" evidence="7">
    <location>
        <begin position="159"/>
        <end position="245"/>
    </location>
</feature>
<evidence type="ECO:0000259" key="7">
    <source>
        <dbReference type="SMART" id="SM00906"/>
    </source>
</evidence>
<organism evidence="8 9">
    <name type="scientific">Ampelomyces quisqualis</name>
    <name type="common">Powdery mildew agent</name>
    <dbReference type="NCBI Taxonomy" id="50730"/>
    <lineage>
        <taxon>Eukaryota</taxon>
        <taxon>Fungi</taxon>
        <taxon>Dikarya</taxon>
        <taxon>Ascomycota</taxon>
        <taxon>Pezizomycotina</taxon>
        <taxon>Dothideomycetes</taxon>
        <taxon>Pleosporomycetidae</taxon>
        <taxon>Pleosporales</taxon>
        <taxon>Pleosporineae</taxon>
        <taxon>Phaeosphaeriaceae</taxon>
        <taxon>Ampelomyces</taxon>
    </lineage>
</organism>
<dbReference type="Pfam" id="PF04082">
    <property type="entry name" value="Fungal_trans"/>
    <property type="match status" value="1"/>
</dbReference>
<dbReference type="EMBL" id="ML979142">
    <property type="protein sequence ID" value="KAF1911707.1"/>
    <property type="molecule type" value="Genomic_DNA"/>
</dbReference>
<dbReference type="GO" id="GO:0008270">
    <property type="term" value="F:zinc ion binding"/>
    <property type="evidence" value="ECO:0007669"/>
    <property type="project" value="InterPro"/>
</dbReference>
<dbReference type="AlphaFoldDB" id="A0A6A5QBP3"/>
<keyword evidence="9" id="KW-1185">Reference proteome</keyword>
<sequence length="795" mass="89437">MTESLYNAPKRRKRFHNLDLGTGDSTASHVQIKDPLAEEWLTPEVWGEMFDIYEKHFASDLPFLHRRRFLEPLQNPGTLTAPSIPLQLGLLTLTIRYHAIISRYGGKTSIDVAEEYAQATLESLHRAPNRFPGRASVDRIQALLLVGYHRWTDLKGAEAWHIFGQAGRSALLLRLHKDEAKNGNEDDRGSGDESEQQERFIDREIERRTFWSCLIMDQYTSCIGRPYLFRTEEIETQLPCSDANFHSGLNVKTRLLGESDVEYAKRRQKHQDASRYADKCEWETGKEEAELGLYIQAVLYFAEVMNWSKVERGRRAKGEKNPWEKKGSTFHDLELKLEALQAALPKHLRYTQRNTTARIYSKTSRIYVEIHAAYRLSAIALYREYMAFAPLGQPGPTGPLDKPLLTPRHPKDDPEYWIRQARTCFGAAREFADLLKACKVANCLVDSAIVGFATYIVAWCAAYCFYFPNMDPDKVLGFALPANRASSSEAQPEVWVLLIGILFDSGERYAMHAMECGQLKKLLAHYSTTLAKWRKNGGSPASMDNRQPGGLEIYAATFEEGHKTMGSIDDSHHPKLHRDGLCLSLESDASDQGATASPSMAHKSEGSPATVYTPANQPQDPRRQRSPSEAPTLPSVSEIMQYSSPTDGLQTSPKQYELPQIKESSSTATSPIYDHISGAVMRAPRLLPQHYHTTEVSGASHVMPESQRRRASVQEDLGKERGQMVSDGLLDAGTADMAMFVTGNDDVPPQIYYHDPVPCWLDQLDQFPLTTRYGLPIEEEPSFFAHGHPGSRASP</sequence>
<evidence type="ECO:0000313" key="9">
    <source>
        <dbReference type="Proteomes" id="UP000800096"/>
    </source>
</evidence>
<dbReference type="GO" id="GO:0006351">
    <property type="term" value="P:DNA-templated transcription"/>
    <property type="evidence" value="ECO:0007669"/>
    <property type="project" value="InterPro"/>
</dbReference>
<dbReference type="OrthoDB" id="5370478at2759"/>
<dbReference type="CDD" id="cd12148">
    <property type="entry name" value="fungal_TF_MHR"/>
    <property type="match status" value="1"/>
</dbReference>
<proteinExistence type="predicted"/>
<dbReference type="GO" id="GO:0000981">
    <property type="term" value="F:DNA-binding transcription factor activity, RNA polymerase II-specific"/>
    <property type="evidence" value="ECO:0007669"/>
    <property type="project" value="InterPro"/>
</dbReference>
<comment type="subcellular location">
    <subcellularLocation>
        <location evidence="1">Nucleus</location>
    </subcellularLocation>
</comment>